<proteinExistence type="predicted"/>
<dbReference type="InterPro" id="IPR032710">
    <property type="entry name" value="NTF2-like_dom_sf"/>
</dbReference>
<comment type="caution">
    <text evidence="2">The sequence shown here is derived from an EMBL/GenBank/DDBJ whole genome shotgun (WGS) entry which is preliminary data.</text>
</comment>
<gene>
    <name evidence="2" type="ORF">J2792_001924</name>
</gene>
<dbReference type="RefSeq" id="WP_309805025.1">
    <property type="nucleotide sequence ID" value="NZ_JAVDRD010000004.1"/>
</dbReference>
<dbReference type="InterPro" id="IPR037401">
    <property type="entry name" value="SnoaL-like"/>
</dbReference>
<accession>A0ABU1MLY6</accession>
<dbReference type="Pfam" id="PF13577">
    <property type="entry name" value="SnoaL_4"/>
    <property type="match status" value="1"/>
</dbReference>
<keyword evidence="3" id="KW-1185">Reference proteome</keyword>
<dbReference type="InterPro" id="IPR011944">
    <property type="entry name" value="Steroid_delta5-4_isomerase"/>
</dbReference>
<dbReference type="EMBL" id="JAVDRD010000004">
    <property type="protein sequence ID" value="MDR6511052.1"/>
    <property type="molecule type" value="Genomic_DNA"/>
</dbReference>
<sequence length="149" mass="15505">MTYPPPPCPADVRLALADLVTAYAMAVDDIGNAAGVASLFAPDGCYDLTSLGMDRIVGRTGIQGFFETAFATMASNAHFVGNVALGACDATAGTAQVTAYGHAFSLGTDGTLLEVKARYAFDLAQHEGTWRIARLGMTMLLPPVHIPAP</sequence>
<protein>
    <submittedName>
        <fullName evidence="2">Uncharacterized protein (TIGR02246 family)</fullName>
    </submittedName>
</protein>
<dbReference type="CDD" id="cd00531">
    <property type="entry name" value="NTF2_like"/>
    <property type="match status" value="1"/>
</dbReference>
<evidence type="ECO:0000313" key="2">
    <source>
        <dbReference type="EMBL" id="MDR6511052.1"/>
    </source>
</evidence>
<name>A0ABU1MLY6_9SPHN</name>
<dbReference type="NCBIfam" id="TIGR02246">
    <property type="entry name" value="SgcJ/EcaC family oxidoreductase"/>
    <property type="match status" value="1"/>
</dbReference>
<dbReference type="Proteomes" id="UP001184150">
    <property type="component" value="Unassembled WGS sequence"/>
</dbReference>
<evidence type="ECO:0000313" key="3">
    <source>
        <dbReference type="Proteomes" id="UP001184150"/>
    </source>
</evidence>
<organism evidence="2 3">
    <name type="scientific">Novosphingobium capsulatum</name>
    <dbReference type="NCBI Taxonomy" id="13688"/>
    <lineage>
        <taxon>Bacteria</taxon>
        <taxon>Pseudomonadati</taxon>
        <taxon>Pseudomonadota</taxon>
        <taxon>Alphaproteobacteria</taxon>
        <taxon>Sphingomonadales</taxon>
        <taxon>Sphingomonadaceae</taxon>
        <taxon>Novosphingobium</taxon>
    </lineage>
</organism>
<reference evidence="2 3" key="1">
    <citation type="submission" date="2023-07" db="EMBL/GenBank/DDBJ databases">
        <title>Sorghum-associated microbial communities from plants grown in Nebraska, USA.</title>
        <authorList>
            <person name="Schachtman D."/>
        </authorList>
    </citation>
    <scope>NUCLEOTIDE SEQUENCE [LARGE SCALE GENOMIC DNA]</scope>
    <source>
        <strain evidence="2 3">DS1027</strain>
    </source>
</reference>
<feature type="domain" description="SnoaL-like" evidence="1">
    <location>
        <begin position="12"/>
        <end position="135"/>
    </location>
</feature>
<dbReference type="SUPFAM" id="SSF54427">
    <property type="entry name" value="NTF2-like"/>
    <property type="match status" value="1"/>
</dbReference>
<evidence type="ECO:0000259" key="1">
    <source>
        <dbReference type="Pfam" id="PF13577"/>
    </source>
</evidence>
<dbReference type="Gene3D" id="3.10.450.50">
    <property type="match status" value="1"/>
</dbReference>